<feature type="transmembrane region" description="Helical" evidence="1">
    <location>
        <begin position="309"/>
        <end position="325"/>
    </location>
</feature>
<feature type="transmembrane region" description="Helical" evidence="1">
    <location>
        <begin position="278"/>
        <end position="302"/>
    </location>
</feature>
<gene>
    <name evidence="3" type="ORF">B2G88_13835</name>
</gene>
<dbReference type="InterPro" id="IPR058486">
    <property type="entry name" value="DUF8173"/>
</dbReference>
<feature type="transmembrane region" description="Helical" evidence="1">
    <location>
        <begin position="247"/>
        <end position="272"/>
    </location>
</feature>
<feature type="domain" description="DUF8173" evidence="2">
    <location>
        <begin position="210"/>
        <end position="350"/>
    </location>
</feature>
<accession>A0A202E6I5</accession>
<dbReference type="Proteomes" id="UP000196084">
    <property type="component" value="Unassembled WGS sequence"/>
</dbReference>
<keyword evidence="1" id="KW-0812">Transmembrane</keyword>
<keyword evidence="1" id="KW-1133">Transmembrane helix</keyword>
<reference evidence="3 4" key="1">
    <citation type="submission" date="2017-02" db="EMBL/GenBank/DDBJ databases">
        <title>Natronthermophilus aegyptiacus gen. nov.,sp. nov., an aerobic, extremely halophilic alkalithermophilic archaeon isolated from the athalassohaline Wadi An Natrun, Egypt.</title>
        <authorList>
            <person name="Zhao B."/>
        </authorList>
    </citation>
    <scope>NUCLEOTIDE SEQUENCE [LARGE SCALE GENOMIC DNA]</scope>
    <source>
        <strain evidence="3 4">CGMCC 1.3597</strain>
    </source>
</reference>
<protein>
    <submittedName>
        <fullName evidence="3">Cell shape determination protein CcmA</fullName>
    </submittedName>
</protein>
<evidence type="ECO:0000313" key="4">
    <source>
        <dbReference type="Proteomes" id="UP000196084"/>
    </source>
</evidence>
<dbReference type="Pfam" id="PF26514">
    <property type="entry name" value="DUF8173"/>
    <property type="match status" value="1"/>
</dbReference>
<name>A0A202E6I5_9EURY</name>
<evidence type="ECO:0000256" key="1">
    <source>
        <dbReference type="SAM" id="Phobius"/>
    </source>
</evidence>
<comment type="caution">
    <text evidence="3">The sequence shown here is derived from an EMBL/GenBank/DDBJ whole genome shotgun (WGS) entry which is preliminary data.</text>
</comment>
<evidence type="ECO:0000313" key="3">
    <source>
        <dbReference type="EMBL" id="OVE83520.1"/>
    </source>
</evidence>
<organism evidence="3 4">
    <name type="scientific">Natronolimnobius baerhuensis</name>
    <dbReference type="NCBI Taxonomy" id="253108"/>
    <lineage>
        <taxon>Archaea</taxon>
        <taxon>Methanobacteriati</taxon>
        <taxon>Methanobacteriota</taxon>
        <taxon>Stenosarchaea group</taxon>
        <taxon>Halobacteria</taxon>
        <taxon>Halobacteriales</taxon>
        <taxon>Natrialbaceae</taxon>
        <taxon>Natronolimnobius</taxon>
    </lineage>
</organism>
<feature type="transmembrane region" description="Helical" evidence="1">
    <location>
        <begin position="206"/>
        <end position="227"/>
    </location>
</feature>
<keyword evidence="4" id="KW-1185">Reference proteome</keyword>
<sequence>MTRTPKRLQTRARSVRIVAVVVLAIACTLALVPTAVLAQTDAQTGGTVIVEEGETVSDLEAFAGSVVVEGTVTGDASAVAGSIQVAESGEIGGDFEAAGGSVVIEGTVEGNLQAATGSLEIREDATIGGDLSAGAGSIVIDGTLESNAEVGADTIRLGDDAAIAGDLRYGGDLEGNTDAVAGTITEDSSLGVTGDVVPSIEPVASWLFSAYIFAANLLLGVVLLALFPRFSAGVAARVASDPIRTGLAGLGLLIGVPIALIALAITVIGIPLSVIGSFLFALLVWVGVVYGRFAVAAWLLGLVGLENRWLALVVGLVAGALVAQIPYVGGLINFVVFLLGLGALGWGLYAHRRAARNRERDSPAGVGPSESPMD</sequence>
<evidence type="ECO:0000259" key="2">
    <source>
        <dbReference type="Pfam" id="PF26514"/>
    </source>
</evidence>
<dbReference type="OrthoDB" id="293642at2157"/>
<proteinExistence type="predicted"/>
<dbReference type="EMBL" id="MWPH01000003">
    <property type="protein sequence ID" value="OVE83520.1"/>
    <property type="molecule type" value="Genomic_DNA"/>
</dbReference>
<dbReference type="AlphaFoldDB" id="A0A202E6I5"/>
<dbReference type="PROSITE" id="PS51257">
    <property type="entry name" value="PROKAR_LIPOPROTEIN"/>
    <property type="match status" value="1"/>
</dbReference>
<dbReference type="RefSeq" id="WP_087715089.1">
    <property type="nucleotide sequence ID" value="NZ_MWPH01000003.1"/>
</dbReference>
<feature type="transmembrane region" description="Helical" evidence="1">
    <location>
        <begin position="331"/>
        <end position="350"/>
    </location>
</feature>
<keyword evidence="1" id="KW-0472">Membrane</keyword>